<gene>
    <name evidence="1" type="ORF">MTUNDRAET4_2096</name>
</gene>
<accession>A0A4U8Z128</accession>
<sequence length="39" mass="4672">MFVYIIRMKTAYPNVIYKNWLRADVVPKMTEPEPLALMQ</sequence>
<reference evidence="1 2" key="1">
    <citation type="submission" date="2019-03" db="EMBL/GenBank/DDBJ databases">
        <authorList>
            <person name="Kox A.R. M."/>
        </authorList>
    </citation>
    <scope>NUCLEOTIDE SEQUENCE [LARGE SCALE GENOMIC DNA]</scope>
    <source>
        <strain evidence="1">MTUNDRAET4 annotated genome</strain>
    </source>
</reference>
<organism evidence="1 2">
    <name type="scientific">Methylocella tundrae</name>
    <dbReference type="NCBI Taxonomy" id="227605"/>
    <lineage>
        <taxon>Bacteria</taxon>
        <taxon>Pseudomonadati</taxon>
        <taxon>Pseudomonadota</taxon>
        <taxon>Alphaproteobacteria</taxon>
        <taxon>Hyphomicrobiales</taxon>
        <taxon>Beijerinckiaceae</taxon>
        <taxon>Methylocella</taxon>
    </lineage>
</organism>
<evidence type="ECO:0000313" key="2">
    <source>
        <dbReference type="Proteomes" id="UP000294360"/>
    </source>
</evidence>
<dbReference type="Proteomes" id="UP000294360">
    <property type="component" value="Chromosome"/>
</dbReference>
<dbReference type="KEGG" id="mtun:MTUNDRAET4_2096"/>
<evidence type="ECO:0000313" key="1">
    <source>
        <dbReference type="EMBL" id="VFU08989.1"/>
    </source>
</evidence>
<protein>
    <submittedName>
        <fullName evidence="1">Uncharacterized protein</fullName>
    </submittedName>
</protein>
<dbReference type="EMBL" id="LR536450">
    <property type="protein sequence ID" value="VFU08989.1"/>
    <property type="molecule type" value="Genomic_DNA"/>
</dbReference>
<name>A0A4U8Z128_METTU</name>
<proteinExistence type="predicted"/>
<dbReference type="AlphaFoldDB" id="A0A4U8Z128"/>